<gene>
    <name evidence="9" type="ORF">HHT355_1560</name>
</gene>
<dbReference type="InterPro" id="IPR032816">
    <property type="entry name" value="VTT_dom"/>
</dbReference>
<reference evidence="9 10" key="1">
    <citation type="submission" date="2015-06" db="EMBL/GenBank/DDBJ databases">
        <authorList>
            <person name="Wibberg Daniel"/>
        </authorList>
    </citation>
    <scope>NUCLEOTIDE SEQUENCE [LARGE SCALE GENOMIC DNA]</scope>
    <source>
        <strain evidence="9 10">T3/55T</strain>
    </source>
</reference>
<dbReference type="PANTHER" id="PTHR42709">
    <property type="entry name" value="ALKALINE PHOSPHATASE LIKE PROTEIN"/>
    <property type="match status" value="1"/>
</dbReference>
<keyword evidence="5 7" id="KW-1133">Transmembrane helix</keyword>
<evidence type="ECO:0000256" key="5">
    <source>
        <dbReference type="ARBA" id="ARBA00022989"/>
    </source>
</evidence>
<feature type="transmembrane region" description="Helical" evidence="7">
    <location>
        <begin position="12"/>
        <end position="30"/>
    </location>
</feature>
<evidence type="ECO:0000256" key="4">
    <source>
        <dbReference type="ARBA" id="ARBA00022692"/>
    </source>
</evidence>
<dbReference type="GO" id="GO:0005886">
    <property type="term" value="C:plasma membrane"/>
    <property type="evidence" value="ECO:0007669"/>
    <property type="project" value="UniProtKB-SubCell"/>
</dbReference>
<evidence type="ECO:0000256" key="3">
    <source>
        <dbReference type="ARBA" id="ARBA00022475"/>
    </source>
</evidence>
<keyword evidence="10" id="KW-1185">Reference proteome</keyword>
<comment type="subcellular location">
    <subcellularLocation>
        <location evidence="1">Cell membrane</location>
        <topology evidence="1">Multi-pass membrane protein</topology>
    </subcellularLocation>
</comment>
<dbReference type="RefSeq" id="WP_103202866.1">
    <property type="nucleotide sequence ID" value="NZ_CVTD020000016.1"/>
</dbReference>
<keyword evidence="3" id="KW-1003">Cell membrane</keyword>
<feature type="transmembrane region" description="Helical" evidence="7">
    <location>
        <begin position="50"/>
        <end position="83"/>
    </location>
</feature>
<evidence type="ECO:0000256" key="1">
    <source>
        <dbReference type="ARBA" id="ARBA00004651"/>
    </source>
</evidence>
<evidence type="ECO:0000256" key="7">
    <source>
        <dbReference type="SAM" id="Phobius"/>
    </source>
</evidence>
<feature type="transmembrane region" description="Helical" evidence="7">
    <location>
        <begin position="175"/>
        <end position="192"/>
    </location>
</feature>
<organism evidence="9 10">
    <name type="scientific">Herbinix hemicellulosilytica</name>
    <dbReference type="NCBI Taxonomy" id="1564487"/>
    <lineage>
        <taxon>Bacteria</taxon>
        <taxon>Bacillati</taxon>
        <taxon>Bacillota</taxon>
        <taxon>Clostridia</taxon>
        <taxon>Lachnospirales</taxon>
        <taxon>Lachnospiraceae</taxon>
        <taxon>Herbinix</taxon>
    </lineage>
</organism>
<accession>A0A0H5SIX1</accession>
<dbReference type="OrthoDB" id="9813426at2"/>
<evidence type="ECO:0000313" key="9">
    <source>
        <dbReference type="EMBL" id="CRZ34761.1"/>
    </source>
</evidence>
<evidence type="ECO:0000256" key="2">
    <source>
        <dbReference type="ARBA" id="ARBA00010792"/>
    </source>
</evidence>
<dbReference type="EMBL" id="CVTD020000016">
    <property type="protein sequence ID" value="CRZ34761.1"/>
    <property type="molecule type" value="Genomic_DNA"/>
</dbReference>
<keyword evidence="4 7" id="KW-0812">Transmembrane</keyword>
<comment type="similarity">
    <text evidence="2">Belongs to the DedA family.</text>
</comment>
<keyword evidence="6 7" id="KW-0472">Membrane</keyword>
<dbReference type="Pfam" id="PF09335">
    <property type="entry name" value="VTT_dom"/>
    <property type="match status" value="1"/>
</dbReference>
<dbReference type="PANTHER" id="PTHR42709:SF6">
    <property type="entry name" value="UNDECAPRENYL PHOSPHATE TRANSPORTER A"/>
    <property type="match status" value="1"/>
</dbReference>
<sequence>MGFITDFIKEYGLFAIFLIIMLEYACFPVSSEIVLPLSGAVASINNIHFLVILPVSVIAGLIGTGLCYAIGWFGGAAIINSIIRKFPKAEKSIKASYEKFNENGAWAVCIGRVIPLIRTYIALVAGAAKLNPATYFPSSFLGITIWNTLLIGLGYSLRENYDRVASYYQRYKHNLIPVIFICFVYLILNRILKKRKNKKIESQT</sequence>
<dbReference type="Proteomes" id="UP000236497">
    <property type="component" value="Unassembled WGS sequence"/>
</dbReference>
<dbReference type="AlphaFoldDB" id="A0A0H5SIX1"/>
<evidence type="ECO:0000259" key="8">
    <source>
        <dbReference type="Pfam" id="PF09335"/>
    </source>
</evidence>
<feature type="transmembrane region" description="Helical" evidence="7">
    <location>
        <begin position="134"/>
        <end position="155"/>
    </location>
</feature>
<protein>
    <recommendedName>
        <fullName evidence="8">VTT domain-containing protein</fullName>
    </recommendedName>
</protein>
<name>A0A0H5SIX1_HERHM</name>
<evidence type="ECO:0000313" key="10">
    <source>
        <dbReference type="Proteomes" id="UP000236497"/>
    </source>
</evidence>
<proteinExistence type="inferred from homology"/>
<dbReference type="InterPro" id="IPR051311">
    <property type="entry name" value="DedA_domain"/>
</dbReference>
<evidence type="ECO:0000256" key="6">
    <source>
        <dbReference type="ARBA" id="ARBA00023136"/>
    </source>
</evidence>
<feature type="domain" description="VTT" evidence="8">
    <location>
        <begin position="31"/>
        <end position="155"/>
    </location>
</feature>